<protein>
    <submittedName>
        <fullName evidence="2">Putative helicase-like protein</fullName>
    </submittedName>
</protein>
<dbReference type="GO" id="GO:0004386">
    <property type="term" value="F:helicase activity"/>
    <property type="evidence" value="ECO:0007669"/>
    <property type="project" value="UniProtKB-KW"/>
</dbReference>
<accession>A0A1X0P400</accession>
<name>A0A1X0P400_9TRYP</name>
<feature type="region of interest" description="Disordered" evidence="1">
    <location>
        <begin position="1"/>
        <end position="28"/>
    </location>
</feature>
<dbReference type="EMBL" id="NBCO01000005">
    <property type="protein sequence ID" value="ORC91595.1"/>
    <property type="molecule type" value="Genomic_DNA"/>
</dbReference>
<reference evidence="2 3" key="1">
    <citation type="submission" date="2017-03" db="EMBL/GenBank/DDBJ databases">
        <title>An alternative strategy for trypanosome survival in the mammalian bloodstream revealed through genome and transcriptome analysis of the ubiquitous bovine parasite Trypanosoma (Megatrypanum) theileri.</title>
        <authorList>
            <person name="Kelly S."/>
            <person name="Ivens A."/>
            <person name="Mott A."/>
            <person name="O'Neill E."/>
            <person name="Emms D."/>
            <person name="Macleod O."/>
            <person name="Voorheis P."/>
            <person name="Matthews J."/>
            <person name="Matthews K."/>
            <person name="Carrington M."/>
        </authorList>
    </citation>
    <scope>NUCLEOTIDE SEQUENCE [LARGE SCALE GENOMIC DNA]</scope>
    <source>
        <strain evidence="2">Edinburgh</strain>
    </source>
</reference>
<keyword evidence="2" id="KW-0547">Nucleotide-binding</keyword>
<dbReference type="Proteomes" id="UP000192257">
    <property type="component" value="Unassembled WGS sequence"/>
</dbReference>
<keyword evidence="3" id="KW-1185">Reference proteome</keyword>
<dbReference type="OrthoDB" id="250738at2759"/>
<evidence type="ECO:0000256" key="1">
    <source>
        <dbReference type="SAM" id="MobiDB-lite"/>
    </source>
</evidence>
<gene>
    <name evidence="2" type="ORF">TM35_000051910</name>
</gene>
<organism evidence="2 3">
    <name type="scientific">Trypanosoma theileri</name>
    <dbReference type="NCBI Taxonomy" id="67003"/>
    <lineage>
        <taxon>Eukaryota</taxon>
        <taxon>Discoba</taxon>
        <taxon>Euglenozoa</taxon>
        <taxon>Kinetoplastea</taxon>
        <taxon>Metakinetoplastina</taxon>
        <taxon>Trypanosomatida</taxon>
        <taxon>Trypanosomatidae</taxon>
        <taxon>Trypanosoma</taxon>
    </lineage>
</organism>
<evidence type="ECO:0000313" key="3">
    <source>
        <dbReference type="Proteomes" id="UP000192257"/>
    </source>
</evidence>
<feature type="compositionally biased region" description="Basic and acidic residues" evidence="1">
    <location>
        <begin position="18"/>
        <end position="28"/>
    </location>
</feature>
<proteinExistence type="predicted"/>
<feature type="region of interest" description="Disordered" evidence="1">
    <location>
        <begin position="105"/>
        <end position="133"/>
    </location>
</feature>
<dbReference type="RefSeq" id="XP_028885661.1">
    <property type="nucleotide sequence ID" value="XM_029022846.1"/>
</dbReference>
<dbReference type="AlphaFoldDB" id="A0A1X0P400"/>
<sequence length="243" mass="28127">MGQGGSGSVNDSPQQSQQKEEKEKEEKVLYIQPEHKKEIVLPPYEKEAEELYESVIRPIEIVPPLLRSSVGLPPLTPITETTVLNGIQQRLFFFFSSRETLMEQEALEQQRQREQQLKREMSTRREDNNSGSSLNVELRNFTMSWKKLQETALEKSRQGASEIDGFLIELGKNLQLMEKEALVQSYLKDLYNHCYDEEVKLYDEITEVTKLLQDDVLVLLEDVWSLLSISERNDISSLLETES</sequence>
<feature type="compositionally biased region" description="Basic and acidic residues" evidence="1">
    <location>
        <begin position="108"/>
        <end position="128"/>
    </location>
</feature>
<comment type="caution">
    <text evidence="2">The sequence shown here is derived from an EMBL/GenBank/DDBJ whole genome shotgun (WGS) entry which is preliminary data.</text>
</comment>
<keyword evidence="2" id="KW-0067">ATP-binding</keyword>
<keyword evidence="2" id="KW-0347">Helicase</keyword>
<dbReference type="GeneID" id="39982626"/>
<keyword evidence="2" id="KW-0378">Hydrolase</keyword>
<evidence type="ECO:0000313" key="2">
    <source>
        <dbReference type="EMBL" id="ORC91595.1"/>
    </source>
</evidence>
<dbReference type="VEuPathDB" id="TriTrypDB:TM35_000051910"/>